<organism evidence="2 3">
    <name type="scientific">Protopolystoma xenopodis</name>
    <dbReference type="NCBI Taxonomy" id="117903"/>
    <lineage>
        <taxon>Eukaryota</taxon>
        <taxon>Metazoa</taxon>
        <taxon>Spiralia</taxon>
        <taxon>Lophotrochozoa</taxon>
        <taxon>Platyhelminthes</taxon>
        <taxon>Monogenea</taxon>
        <taxon>Polyopisthocotylea</taxon>
        <taxon>Polystomatidea</taxon>
        <taxon>Polystomatidae</taxon>
        <taxon>Protopolystoma</taxon>
    </lineage>
</organism>
<keyword evidence="3" id="KW-1185">Reference proteome</keyword>
<dbReference type="OrthoDB" id="6147534at2759"/>
<comment type="caution">
    <text evidence="2">The sequence shown here is derived from an EMBL/GenBank/DDBJ whole genome shotgun (WGS) entry which is preliminary data.</text>
</comment>
<sequence>MASALTAFSLKKPSIVTTSSKSTKVTTSVSTSSATNSASVNSEILPCVTLGLLSVAPASHSDIGVDSHKSEVSGRHRASSSSSTSSTTSGLTTTTAVGAPSALGVDWVERIEPEEDSFFYVFAYNPETRRLASTRAEIKLL</sequence>
<dbReference type="AlphaFoldDB" id="A0A3S4ZK62"/>
<feature type="compositionally biased region" description="Low complexity" evidence="1">
    <location>
        <begin position="79"/>
        <end position="95"/>
    </location>
</feature>
<accession>A0A3S4ZK62</accession>
<evidence type="ECO:0000256" key="1">
    <source>
        <dbReference type="SAM" id="MobiDB-lite"/>
    </source>
</evidence>
<evidence type="ECO:0000313" key="3">
    <source>
        <dbReference type="Proteomes" id="UP000784294"/>
    </source>
</evidence>
<feature type="region of interest" description="Disordered" evidence="1">
    <location>
        <begin position="63"/>
        <end position="95"/>
    </location>
</feature>
<protein>
    <submittedName>
        <fullName evidence="2">Uncharacterized protein</fullName>
    </submittedName>
</protein>
<proteinExistence type="predicted"/>
<name>A0A3S4ZK62_9PLAT</name>
<feature type="compositionally biased region" description="Basic and acidic residues" evidence="1">
    <location>
        <begin position="63"/>
        <end position="74"/>
    </location>
</feature>
<evidence type="ECO:0000313" key="2">
    <source>
        <dbReference type="EMBL" id="VEL13591.1"/>
    </source>
</evidence>
<gene>
    <name evidence="2" type="ORF">PXEA_LOCUS7031</name>
</gene>
<dbReference type="Proteomes" id="UP000784294">
    <property type="component" value="Unassembled WGS sequence"/>
</dbReference>
<reference evidence="2" key="1">
    <citation type="submission" date="2018-11" db="EMBL/GenBank/DDBJ databases">
        <authorList>
            <consortium name="Pathogen Informatics"/>
        </authorList>
    </citation>
    <scope>NUCLEOTIDE SEQUENCE</scope>
</reference>
<dbReference type="EMBL" id="CAAALY010018265">
    <property type="protein sequence ID" value="VEL13591.1"/>
    <property type="molecule type" value="Genomic_DNA"/>
</dbReference>